<dbReference type="InterPro" id="IPR001460">
    <property type="entry name" value="PCN-bd_Tpept"/>
</dbReference>
<comment type="caution">
    <text evidence="4">The sequence shown here is derived from an EMBL/GenBank/DDBJ whole genome shotgun (WGS) entry which is preliminary data.</text>
</comment>
<dbReference type="RefSeq" id="WP_184939725.1">
    <property type="nucleotide sequence ID" value="NZ_BAAAWZ010000001.1"/>
</dbReference>
<dbReference type="Gene3D" id="3.40.710.10">
    <property type="entry name" value="DD-peptidase/beta-lactamase superfamily"/>
    <property type="match status" value="1"/>
</dbReference>
<dbReference type="InterPro" id="IPR050515">
    <property type="entry name" value="Beta-lactam/transpept"/>
</dbReference>
<dbReference type="GO" id="GO:0008658">
    <property type="term" value="F:penicillin binding"/>
    <property type="evidence" value="ECO:0007669"/>
    <property type="project" value="InterPro"/>
</dbReference>
<dbReference type="GO" id="GO:0005886">
    <property type="term" value="C:plasma membrane"/>
    <property type="evidence" value="ECO:0007669"/>
    <property type="project" value="TreeGrafter"/>
</dbReference>
<dbReference type="GO" id="GO:0071555">
    <property type="term" value="P:cell wall organization"/>
    <property type="evidence" value="ECO:0007669"/>
    <property type="project" value="TreeGrafter"/>
</dbReference>
<sequence length="538" mass="55259">MRIRPLLALLIVVLGIVGWAVYALTRPAESRSGSPGTPAATAGAGAPPVASPEGSGPAAGAEEVAKAYLTAWQGADLATMDLLAVDAPDDFIERHHAFSQELGIESLTLTPGTVTFQGGQAAEMTFQGVRQVEELGEWPFSSTLKLVVRDGRWRVAWAPETLHPALKDGGRLRIRDVPAEPAELVTRSQERFPHDSGAESYLKALAESVPGEDSEGTPGLALEAVTPGGEVRRLLEEPPEPGKKVPTTFSGTVQAAAARALDGVDHPAAIVAVESATGEILAVADRLGGRHAFLGLYPPGSTFKAVTAAALLSAGLTPDSPVSCPASYAPPGGAAIPNASSVTALGATTLTRAFAVSCNTTFVDQATRTLQDGGLVRAAELFGFNKRLAVPAATCSLKAHRNNDELAADAIGQNSVLASPLCMALVAAAAESGTWHQPSMMRRPGQDGDDVPLPPGVAEGLRTMMRAVVTEGTASGVSLPEGTAGKTGTAEIETGSGIAEHAWFIGYRDGVAFAVLVEEGGSGAGTALPIAARFLRAL</sequence>
<dbReference type="Gene3D" id="3.10.450.100">
    <property type="entry name" value="NTF2-like, domain 1"/>
    <property type="match status" value="1"/>
</dbReference>
<dbReference type="Pfam" id="PF05223">
    <property type="entry name" value="MecA_N"/>
    <property type="match status" value="1"/>
</dbReference>
<proteinExistence type="predicted"/>
<dbReference type="GO" id="GO:0071972">
    <property type="term" value="F:peptidoglycan L,D-transpeptidase activity"/>
    <property type="evidence" value="ECO:0007669"/>
    <property type="project" value="TreeGrafter"/>
</dbReference>
<dbReference type="SUPFAM" id="SSF56601">
    <property type="entry name" value="beta-lactamase/transpeptidase-like"/>
    <property type="match status" value="1"/>
</dbReference>
<evidence type="ECO:0000259" key="3">
    <source>
        <dbReference type="Pfam" id="PF05223"/>
    </source>
</evidence>
<feature type="region of interest" description="Disordered" evidence="1">
    <location>
        <begin position="28"/>
        <end position="58"/>
    </location>
</feature>
<evidence type="ECO:0008006" key="6">
    <source>
        <dbReference type="Google" id="ProtNLM"/>
    </source>
</evidence>
<evidence type="ECO:0000313" key="4">
    <source>
        <dbReference type="EMBL" id="MBB5962311.1"/>
    </source>
</evidence>
<dbReference type="PANTHER" id="PTHR30627:SF24">
    <property type="entry name" value="PENICILLIN-BINDING PROTEIN 4B"/>
    <property type="match status" value="1"/>
</dbReference>
<dbReference type="EMBL" id="JACHJJ010000004">
    <property type="protein sequence ID" value="MBB5962311.1"/>
    <property type="molecule type" value="Genomic_DNA"/>
</dbReference>
<evidence type="ECO:0000256" key="1">
    <source>
        <dbReference type="SAM" id="MobiDB-lite"/>
    </source>
</evidence>
<evidence type="ECO:0000313" key="5">
    <source>
        <dbReference type="Proteomes" id="UP000562352"/>
    </source>
</evidence>
<dbReference type="GO" id="GO:0046677">
    <property type="term" value="P:response to antibiotic"/>
    <property type="evidence" value="ECO:0007669"/>
    <property type="project" value="InterPro"/>
</dbReference>
<dbReference type="Pfam" id="PF00905">
    <property type="entry name" value="Transpeptidase"/>
    <property type="match status" value="1"/>
</dbReference>
<dbReference type="AlphaFoldDB" id="A0A841CWL8"/>
<protein>
    <recommendedName>
        <fullName evidence="6">NTF2-like N-terminal transpeptidase domain-containing protein</fullName>
    </recommendedName>
</protein>
<feature type="domain" description="NTF2-like N-terminal transpeptidase" evidence="3">
    <location>
        <begin position="61"/>
        <end position="169"/>
    </location>
</feature>
<name>A0A841CWL8_PLAVE</name>
<dbReference type="PANTHER" id="PTHR30627">
    <property type="entry name" value="PEPTIDOGLYCAN D,D-TRANSPEPTIDASE"/>
    <property type="match status" value="1"/>
</dbReference>
<gene>
    <name evidence="4" type="ORF">FHS22_001572</name>
</gene>
<evidence type="ECO:0000259" key="2">
    <source>
        <dbReference type="Pfam" id="PF00905"/>
    </source>
</evidence>
<dbReference type="InterPro" id="IPR012338">
    <property type="entry name" value="Beta-lactam/transpept-like"/>
</dbReference>
<keyword evidence="5" id="KW-1185">Reference proteome</keyword>
<feature type="compositionally biased region" description="Low complexity" evidence="1">
    <location>
        <begin position="32"/>
        <end position="58"/>
    </location>
</feature>
<feature type="domain" description="Penicillin-binding protein transpeptidase" evidence="2">
    <location>
        <begin position="269"/>
        <end position="533"/>
    </location>
</feature>
<reference evidence="4 5" key="1">
    <citation type="submission" date="2020-08" db="EMBL/GenBank/DDBJ databases">
        <title>Genomic Encyclopedia of Type Strains, Phase III (KMG-III): the genomes of soil and plant-associated and newly described type strains.</title>
        <authorList>
            <person name="Whitman W."/>
        </authorList>
    </citation>
    <scope>NUCLEOTIDE SEQUENCE [LARGE SCALE GENOMIC DNA]</scope>
    <source>
        <strain evidence="4 5">CECT 3303</strain>
    </source>
</reference>
<organism evidence="4 5">
    <name type="scientific">Planomonospora venezuelensis</name>
    <dbReference type="NCBI Taxonomy" id="1999"/>
    <lineage>
        <taxon>Bacteria</taxon>
        <taxon>Bacillati</taxon>
        <taxon>Actinomycetota</taxon>
        <taxon>Actinomycetes</taxon>
        <taxon>Streptosporangiales</taxon>
        <taxon>Streptosporangiaceae</taxon>
        <taxon>Planomonospora</taxon>
    </lineage>
</organism>
<dbReference type="InterPro" id="IPR007887">
    <property type="entry name" value="MecA_N"/>
</dbReference>
<dbReference type="Proteomes" id="UP000562352">
    <property type="component" value="Unassembled WGS sequence"/>
</dbReference>
<accession>A0A841CWL8</accession>